<evidence type="ECO:0000256" key="1">
    <source>
        <dbReference type="SAM" id="SignalP"/>
    </source>
</evidence>
<sequence length="141" mass="14513">MFRRIAATSTAVVASLGIALSVNPTAHAAPIDVQFLLPTFGVTAAPPYMLSSAAGGWVIAQTDAERPGMTRFISNDAGYCFCSIQWRNLSTGATGVAQVGLRSTQNRDYVPTGSGVLVASVGIPGTPSFTLLPGAGVWTVP</sequence>
<proteinExistence type="predicted"/>
<organism evidence="2 3">
    <name type="scientific">Rhodococcus pseudokoreensis</name>
    <dbReference type="NCBI Taxonomy" id="2811421"/>
    <lineage>
        <taxon>Bacteria</taxon>
        <taxon>Bacillati</taxon>
        <taxon>Actinomycetota</taxon>
        <taxon>Actinomycetes</taxon>
        <taxon>Mycobacteriales</taxon>
        <taxon>Nocardiaceae</taxon>
        <taxon>Rhodococcus</taxon>
    </lineage>
</organism>
<dbReference type="RefSeq" id="WP_206010416.1">
    <property type="nucleotide sequence ID" value="NZ_CP070619.1"/>
</dbReference>
<evidence type="ECO:0000313" key="2">
    <source>
        <dbReference type="EMBL" id="QSE93940.1"/>
    </source>
</evidence>
<dbReference type="Proteomes" id="UP000662986">
    <property type="component" value="Chromosome"/>
</dbReference>
<protein>
    <recommendedName>
        <fullName evidence="4">Secreted protein</fullName>
    </recommendedName>
</protein>
<name>A0A974ZXF9_9NOCA</name>
<accession>A0A974ZXF9</accession>
<evidence type="ECO:0008006" key="4">
    <source>
        <dbReference type="Google" id="ProtNLM"/>
    </source>
</evidence>
<keyword evidence="1" id="KW-0732">Signal</keyword>
<keyword evidence="3" id="KW-1185">Reference proteome</keyword>
<evidence type="ECO:0000313" key="3">
    <source>
        <dbReference type="Proteomes" id="UP000662986"/>
    </source>
</evidence>
<reference evidence="2 3" key="1">
    <citation type="journal article" date="2021" name="Microbiol. Resour. Announc.">
        <title>Complete Genome Sequences of Two Rhodococcus sp. Strains with Large and Linear Chromosomes, Isolated from Apple Rhizosphere.</title>
        <authorList>
            <person name="Benning S."/>
            <person name="Brugnone N."/>
            <person name="Siani R."/>
            <person name="Kublik S."/>
            <person name="Schloter M."/>
            <person name="Rad V."/>
        </authorList>
    </citation>
    <scope>NUCLEOTIDE SEQUENCE [LARGE SCALE GENOMIC DNA]</scope>
    <source>
        <strain evidence="2 3">R79</strain>
    </source>
</reference>
<gene>
    <name evidence="2" type="ORF">JWS13_37750</name>
</gene>
<dbReference type="EMBL" id="CP070619">
    <property type="protein sequence ID" value="QSE93940.1"/>
    <property type="molecule type" value="Genomic_DNA"/>
</dbReference>
<feature type="chain" id="PRO_5046334335" description="Secreted protein" evidence="1">
    <location>
        <begin position="29"/>
        <end position="141"/>
    </location>
</feature>
<feature type="signal peptide" evidence="1">
    <location>
        <begin position="1"/>
        <end position="28"/>
    </location>
</feature>
<reference evidence="2 3" key="2">
    <citation type="journal article" date="2022" name="Arch. Microbiol.">
        <title>Rhodococcus pseudokoreensis sp. nov. isolated from the rhizosphere of young M26 apple rootstocks.</title>
        <authorList>
            <person name="Kampfer P."/>
            <person name="Glaeser S.P."/>
            <person name="Blom J."/>
            <person name="Wolf J."/>
            <person name="Benning S."/>
            <person name="Schloter M."/>
            <person name="Neumann-Schaal M."/>
        </authorList>
    </citation>
    <scope>NUCLEOTIDE SEQUENCE [LARGE SCALE GENOMIC DNA]</scope>
    <source>
        <strain evidence="2 3">R79</strain>
    </source>
</reference>